<dbReference type="Proteomes" id="UP001454036">
    <property type="component" value="Unassembled WGS sequence"/>
</dbReference>
<proteinExistence type="predicted"/>
<evidence type="ECO:0000313" key="2">
    <source>
        <dbReference type="Proteomes" id="UP001454036"/>
    </source>
</evidence>
<accession>A0AAV3S237</accession>
<sequence>MQQCHAKTIKLRPSILYSVRGPDCSITLLADCTIWLCFKSWRLFLILQIARVGRTPLPDFSGFTQLEKCSVQDNRLQGRTLNFATPVRVDIISDSNTLVSV</sequence>
<dbReference type="AlphaFoldDB" id="A0AAV3S237"/>
<protein>
    <submittedName>
        <fullName evidence="1">Uncharacterized protein</fullName>
    </submittedName>
</protein>
<name>A0AAV3S237_LITER</name>
<reference evidence="1 2" key="1">
    <citation type="submission" date="2024-01" db="EMBL/GenBank/DDBJ databases">
        <title>The complete chloroplast genome sequence of Lithospermum erythrorhizon: insights into the phylogenetic relationship among Boraginaceae species and the maternal lineages of purple gromwells.</title>
        <authorList>
            <person name="Okada T."/>
            <person name="Watanabe K."/>
        </authorList>
    </citation>
    <scope>NUCLEOTIDE SEQUENCE [LARGE SCALE GENOMIC DNA]</scope>
</reference>
<keyword evidence="2" id="KW-1185">Reference proteome</keyword>
<dbReference type="EMBL" id="BAABME010014902">
    <property type="protein sequence ID" value="GAA0187612.1"/>
    <property type="molecule type" value="Genomic_DNA"/>
</dbReference>
<evidence type="ECO:0000313" key="1">
    <source>
        <dbReference type="EMBL" id="GAA0187612.1"/>
    </source>
</evidence>
<comment type="caution">
    <text evidence="1">The sequence shown here is derived from an EMBL/GenBank/DDBJ whole genome shotgun (WGS) entry which is preliminary data.</text>
</comment>
<organism evidence="1 2">
    <name type="scientific">Lithospermum erythrorhizon</name>
    <name type="common">Purple gromwell</name>
    <name type="synonym">Lithospermum officinale var. erythrorhizon</name>
    <dbReference type="NCBI Taxonomy" id="34254"/>
    <lineage>
        <taxon>Eukaryota</taxon>
        <taxon>Viridiplantae</taxon>
        <taxon>Streptophyta</taxon>
        <taxon>Embryophyta</taxon>
        <taxon>Tracheophyta</taxon>
        <taxon>Spermatophyta</taxon>
        <taxon>Magnoliopsida</taxon>
        <taxon>eudicotyledons</taxon>
        <taxon>Gunneridae</taxon>
        <taxon>Pentapetalae</taxon>
        <taxon>asterids</taxon>
        <taxon>lamiids</taxon>
        <taxon>Boraginales</taxon>
        <taxon>Boraginaceae</taxon>
        <taxon>Boraginoideae</taxon>
        <taxon>Lithospermeae</taxon>
        <taxon>Lithospermum</taxon>
    </lineage>
</organism>
<gene>
    <name evidence="1" type="ORF">LIER_34900</name>
</gene>